<dbReference type="RefSeq" id="WP_108735896.1">
    <property type="nucleotide sequence ID" value="NZ_CP020919.1"/>
</dbReference>
<organism evidence="1 2">
    <name type="scientific">Flavobacterium kingsejongi</name>
    <dbReference type="NCBI Taxonomy" id="1678728"/>
    <lineage>
        <taxon>Bacteria</taxon>
        <taxon>Pseudomonadati</taxon>
        <taxon>Bacteroidota</taxon>
        <taxon>Flavobacteriia</taxon>
        <taxon>Flavobacteriales</taxon>
        <taxon>Flavobacteriaceae</taxon>
        <taxon>Flavobacterium</taxon>
    </lineage>
</organism>
<evidence type="ECO:0000313" key="2">
    <source>
        <dbReference type="Proteomes" id="UP000244677"/>
    </source>
</evidence>
<reference evidence="1 2" key="1">
    <citation type="submission" date="2017-04" db="EMBL/GenBank/DDBJ databases">
        <title>Complete genome sequence of Flavobacterium kingsejong AJ004.</title>
        <authorList>
            <person name="Lee P.C."/>
        </authorList>
    </citation>
    <scope>NUCLEOTIDE SEQUENCE [LARGE SCALE GENOMIC DNA]</scope>
    <source>
        <strain evidence="1 2">AJ004</strain>
    </source>
</reference>
<dbReference type="EMBL" id="CP020919">
    <property type="protein sequence ID" value="AWG24244.1"/>
    <property type="molecule type" value="Genomic_DNA"/>
</dbReference>
<sequence length="1294" mass="144124">MADTTLKALAIKVHPNSEPQGVEFAWEKIKAIEGFTKNILIPALADDKEGSATVDIGSIVSGMPTAYARANLFRNALDSVTETTTEAVGFMRFYESLLDEWKGFISCIALNYKDLHIDRIHLAYSDGKKAIDTGNIYEPTGAFGNVLFERQPLWCDQSLADNSAKVPFIDIISFKGNVVGGTSPDSFLFTSVSYKIGDKLPFVNSNSGKFTNPLRSDLNPTDLFTIYGYAKHILRNINTFENHFSNLDVLLRPTYTNLGGAIQSWMNEMVRYQESKGYPKLENQAPPEVGTLFNYPFGILFNYSTELYGSEGTIATDANLEDSIAFDPKDLLLPDATEIAMIDFGKEGTETKNYLKSRPIILLEAETKGEPGTYAHFALPLTPLALNVFGKSLNALVGLDDTSAVKSRITAVYDPNDVEGEKVIVTLKLFTQNNNEPIIKQVVYKITRDAVIGQDLLLWPNFISKQWNRYFLYSEIPHNNNGKFQATPFVGDVNDKNFKIILDDKSAPVYLAEKGRTVDIPEKYGNIKAELHIASNNAVADNAYKYEIYESNQPFKGIKLAYAGAHCGFGIIRYSAINEAEMPRNLLADSFTLKEANLGVDFGSTNTSIAYYSQHEGRMKPDMKLKNRRISLFASDKKNNDVRPAVEDEIFFFQNDEIRTNAIKSILTIHDPKRIVKDSDIQTMESAIAMAIKGGFPNFEKNLPIESATENRYRLSYPRVGSAELVHNMKWSTDELENSYKKAYLSSLLLHVYAQLFEEGHVPVNLKWSYPSSMSSYLVGQYQNIWDDLPAINPIVGGKPLSVSKSPANTRISSEPVFDTATQNTWGIAAPVAKTPAWGETPSEAAQNTAPAAGAGWGAPVEKKTKFKEIKVDNGPVTFNFQKLSDNKALTEACAVANYLANNQSLNKSDSYLTLCFDVGGSTTDISAMCMMMGDEGPSLALVKQSSIRFAAQRISFATRYSPNFKNVLLEICQRKKISIQGLNVQPDRYTSETAPYYFEQIVDRLEEEDFPAFYQLLRAKCPEMMSINLYVTGLIMYYAGQIAYKLRNEIVNSPDKHPAHEDWKPIINIVFAGKGARIFDWFPAVDQQLANNYFTELFIKGFGGMEKAKANLFPGGHNGGPPIIINPTNTADSSNVKYEVAKGLAYPTQSLLVPQTNDAIEILGEEGFTMLTAEGQKKEIAYDASISSEMMEGLGTYFNSTPVPGKISCPKFAEFAGTYFQVATDMFGLKMTQQDFMNGFQNMNMNAYIKSLPEYRLASESTKSEKFDFIAPIIILEGMKFLEEYLLESIKKQ</sequence>
<dbReference type="OrthoDB" id="1028138at2"/>
<evidence type="ECO:0000313" key="1">
    <source>
        <dbReference type="EMBL" id="AWG24244.1"/>
    </source>
</evidence>
<protein>
    <submittedName>
        <fullName evidence="1">Uncharacterized protein</fullName>
    </submittedName>
</protein>
<name>A0A2S1LKE8_9FLAO</name>
<dbReference type="Proteomes" id="UP000244677">
    <property type="component" value="Chromosome"/>
</dbReference>
<dbReference type="KEGG" id="fki:FK004_02900"/>
<accession>A0A2S1LKE8</accession>
<proteinExistence type="predicted"/>
<keyword evidence="2" id="KW-1185">Reference proteome</keyword>
<gene>
    <name evidence="1" type="ORF">FK004_02900</name>
</gene>